<dbReference type="RefSeq" id="WP_169533242.1">
    <property type="nucleotide sequence ID" value="NZ_JABBGH010000003.1"/>
</dbReference>
<evidence type="ECO:0000313" key="3">
    <source>
        <dbReference type="Proteomes" id="UP000559626"/>
    </source>
</evidence>
<organism evidence="2 3">
    <name type="scientific">Hymenobacter polaris</name>
    <dbReference type="NCBI Taxonomy" id="2682546"/>
    <lineage>
        <taxon>Bacteria</taxon>
        <taxon>Pseudomonadati</taxon>
        <taxon>Bacteroidota</taxon>
        <taxon>Cytophagia</taxon>
        <taxon>Cytophagales</taxon>
        <taxon>Hymenobacteraceae</taxon>
        <taxon>Hymenobacter</taxon>
    </lineage>
</organism>
<dbReference type="Proteomes" id="UP000559626">
    <property type="component" value="Unassembled WGS sequence"/>
</dbReference>
<comment type="caution">
    <text evidence="2">The sequence shown here is derived from an EMBL/GenBank/DDBJ whole genome shotgun (WGS) entry which is preliminary data.</text>
</comment>
<dbReference type="AlphaFoldDB" id="A0A7Y0FPP1"/>
<keyword evidence="1" id="KW-0732">Signal</keyword>
<feature type="chain" id="PRO_5030877491" description="Peptidoglycan endopeptidase" evidence="1">
    <location>
        <begin position="21"/>
        <end position="197"/>
    </location>
</feature>
<reference evidence="2 3" key="1">
    <citation type="submission" date="2020-04" db="EMBL/GenBank/DDBJ databases">
        <title>Hymenobacter polaris sp. nov., isolated from Arctic soil.</title>
        <authorList>
            <person name="Dahal R.H."/>
        </authorList>
    </citation>
    <scope>NUCLEOTIDE SEQUENCE [LARGE SCALE GENOMIC DNA]</scope>
    <source>
        <strain evidence="2 3">RP-2-7</strain>
    </source>
</reference>
<dbReference type="EMBL" id="JABBGH010000003">
    <property type="protein sequence ID" value="NML67589.1"/>
    <property type="molecule type" value="Genomic_DNA"/>
</dbReference>
<evidence type="ECO:0000313" key="2">
    <source>
        <dbReference type="EMBL" id="NML67589.1"/>
    </source>
</evidence>
<feature type="signal peptide" evidence="1">
    <location>
        <begin position="1"/>
        <end position="20"/>
    </location>
</feature>
<evidence type="ECO:0000256" key="1">
    <source>
        <dbReference type="SAM" id="SignalP"/>
    </source>
</evidence>
<accession>A0A7Y0FPP1</accession>
<gene>
    <name evidence="2" type="ORF">HHL22_20505</name>
</gene>
<protein>
    <recommendedName>
        <fullName evidence="4">Peptidoglycan endopeptidase</fullName>
    </recommendedName>
</protein>
<proteinExistence type="predicted"/>
<evidence type="ECO:0008006" key="4">
    <source>
        <dbReference type="Google" id="ProtNLM"/>
    </source>
</evidence>
<keyword evidence="3" id="KW-1185">Reference proteome</keyword>
<name>A0A7Y0FPP1_9BACT</name>
<sequence>MKKLLLLAWLPLLLCFTGQAQPRRDPRVQAATLDWLRARLGVREASGRNDGPAVAAIIKAGGGVPAQRPEWCGFTQAANQRAHGLPIPAAGMQGAARCWFTDATGKVLLPRTFYHVGRRGVLDSIQPGDLVGFAWRPSVIIHHVTRADERVAPLRKGRPPRGFYCLGGNEGRGAKAGLHRTFYFATAVTAAARWDYK</sequence>